<dbReference type="RefSeq" id="WP_283831607.1">
    <property type="nucleotide sequence ID" value="NZ_JASJEU010000012.1"/>
</dbReference>
<dbReference type="Proteomes" id="UP001232750">
    <property type="component" value="Unassembled WGS sequence"/>
</dbReference>
<evidence type="ECO:0000256" key="1">
    <source>
        <dbReference type="ARBA" id="ARBA00022630"/>
    </source>
</evidence>
<dbReference type="SUPFAM" id="SSF51395">
    <property type="entry name" value="FMN-linked oxidoreductases"/>
    <property type="match status" value="1"/>
</dbReference>
<dbReference type="CDD" id="cd02803">
    <property type="entry name" value="OYE_like_FMN_family"/>
    <property type="match status" value="1"/>
</dbReference>
<dbReference type="InterPro" id="IPR051799">
    <property type="entry name" value="NADH_flavin_oxidoreductase"/>
</dbReference>
<dbReference type="PANTHER" id="PTHR43656:SF2">
    <property type="entry name" value="BINDING OXIDOREDUCTASE, PUTATIVE (AFU_ORTHOLOGUE AFUA_2G08260)-RELATED"/>
    <property type="match status" value="1"/>
</dbReference>
<dbReference type="InterPro" id="IPR013785">
    <property type="entry name" value="Aldolase_TIM"/>
</dbReference>
<evidence type="ECO:0000256" key="2">
    <source>
        <dbReference type="ARBA" id="ARBA00023002"/>
    </source>
</evidence>
<dbReference type="Gene3D" id="3.20.20.70">
    <property type="entry name" value="Aldolase class I"/>
    <property type="match status" value="1"/>
</dbReference>
<proteinExistence type="predicted"/>
<feature type="domain" description="NADH:flavin oxidoreductase/NADH oxidase N-terminal" evidence="3">
    <location>
        <begin position="4"/>
        <end position="325"/>
    </location>
</feature>
<organism evidence="4 5">
    <name type="scientific">Gordonibacter faecis</name>
    <dbReference type="NCBI Taxonomy" id="3047475"/>
    <lineage>
        <taxon>Bacteria</taxon>
        <taxon>Bacillati</taxon>
        <taxon>Actinomycetota</taxon>
        <taxon>Coriobacteriia</taxon>
        <taxon>Eggerthellales</taxon>
        <taxon>Eggerthellaceae</taxon>
        <taxon>Gordonibacter</taxon>
    </lineage>
</organism>
<evidence type="ECO:0000313" key="5">
    <source>
        <dbReference type="Proteomes" id="UP001232750"/>
    </source>
</evidence>
<evidence type="ECO:0000313" key="4">
    <source>
        <dbReference type="EMBL" id="MDJ1650253.1"/>
    </source>
</evidence>
<name>A0ABT7DNX4_9ACTN</name>
<dbReference type="InterPro" id="IPR001155">
    <property type="entry name" value="OxRdtase_FMN_N"/>
</dbReference>
<protein>
    <submittedName>
        <fullName evidence="4">NADH:flavin oxidoreductase</fullName>
    </submittedName>
</protein>
<accession>A0ABT7DNX4</accession>
<evidence type="ECO:0000259" key="3">
    <source>
        <dbReference type="Pfam" id="PF00724"/>
    </source>
</evidence>
<keyword evidence="1" id="KW-0285">Flavoprotein</keyword>
<dbReference type="EMBL" id="JASJEU010000012">
    <property type="protein sequence ID" value="MDJ1650253.1"/>
    <property type="molecule type" value="Genomic_DNA"/>
</dbReference>
<dbReference type="PANTHER" id="PTHR43656">
    <property type="entry name" value="BINDING OXIDOREDUCTASE, PUTATIVE (AFU_ORTHOLOGUE AFUA_2G08260)-RELATED"/>
    <property type="match status" value="1"/>
</dbReference>
<keyword evidence="5" id="KW-1185">Reference proteome</keyword>
<sequence>MGALFEQLEMGALRGRNRVVRAATYEALATEDGHVTPELLAVYEQLAEGGAGIIIAGYAHVMRDEQPNPRMLGIYDDSFVPEYRQFVDAVHARGAAIVSQIVYGGSATRLNPPSERILGPSAVANPKTGIVPVEATPDDLRDLTEAFAAAARRAQEAGFDAVELHAAHGYLLSQFLNPLLNQRTDAYGGSLENRARLVLETLDAVRAVVGPDFPVLVKLNSSDGVEGGLTEEDSLYAARLMIEHGAMGIEVSGAWRDCNVREFGGEPFFASYAARLAREVDVPVILTGGNRNVAAMERLATEDGIAAFGLCRPLICEPDLPNRWKADPSYTPRCVSCGGCDKTPGHRCILPGTPQVVTAAR</sequence>
<gene>
    <name evidence="4" type="ORF">QNJ86_05535</name>
</gene>
<reference evidence="4 5" key="1">
    <citation type="submission" date="2023-05" db="EMBL/GenBank/DDBJ databases">
        <title>Gordonibacter KGMB12511T sp. nov., isolated from faeces of healthy Korean.</title>
        <authorList>
            <person name="Kim H.S."/>
            <person name="Kim J.-S."/>
            <person name="Suh M.K."/>
            <person name="Eom M.K."/>
            <person name="Do H.E."/>
            <person name="Lee J.-S."/>
        </authorList>
    </citation>
    <scope>NUCLEOTIDE SEQUENCE [LARGE SCALE GENOMIC DNA]</scope>
    <source>
        <strain evidence="4 5">KGMB12511</strain>
    </source>
</reference>
<dbReference type="Pfam" id="PF00724">
    <property type="entry name" value="Oxidored_FMN"/>
    <property type="match status" value="1"/>
</dbReference>
<comment type="caution">
    <text evidence="4">The sequence shown here is derived from an EMBL/GenBank/DDBJ whole genome shotgun (WGS) entry which is preliminary data.</text>
</comment>
<keyword evidence="2" id="KW-0560">Oxidoreductase</keyword>